<feature type="compositionally biased region" description="Basic and acidic residues" evidence="1">
    <location>
        <begin position="111"/>
        <end position="124"/>
    </location>
</feature>
<feature type="region of interest" description="Disordered" evidence="1">
    <location>
        <begin position="98"/>
        <end position="212"/>
    </location>
</feature>
<dbReference type="EMBL" id="QXFV01001567">
    <property type="protein sequence ID" value="KAE9002920.1"/>
    <property type="molecule type" value="Genomic_DNA"/>
</dbReference>
<dbReference type="AlphaFoldDB" id="A0A6A3K5J8"/>
<proteinExistence type="predicted"/>
<keyword evidence="5" id="KW-1185">Reference proteome</keyword>
<dbReference type="Proteomes" id="UP000434957">
    <property type="component" value="Unassembled WGS sequence"/>
</dbReference>
<evidence type="ECO:0000313" key="3">
    <source>
        <dbReference type="EMBL" id="KAE9320088.1"/>
    </source>
</evidence>
<accession>A0A6A3K5J8</accession>
<name>A0A6A3K5J8_9STRA</name>
<comment type="caution">
    <text evidence="2">The sequence shown here is derived from an EMBL/GenBank/DDBJ whole genome shotgun (WGS) entry which is preliminary data.</text>
</comment>
<evidence type="ECO:0000313" key="5">
    <source>
        <dbReference type="Proteomes" id="UP000434957"/>
    </source>
</evidence>
<evidence type="ECO:0000313" key="4">
    <source>
        <dbReference type="Proteomes" id="UP000429607"/>
    </source>
</evidence>
<sequence>MRSVGHCVSHRDGGRILFHVGRVGRTGPGGKDPASLQGVYHRAGVSCPDSSVGSCHGSLADTRIPIPLPQTPNKSPEGSADRATTEGVFSAKTVGSPYFQDSHMVTPRSTSRADRLSRESEVNRGTRSARPGTSARRTARRFVPREDSSDDESGEDYADRGDDPDSPIDKLTRQVSETERLNSTPRLELATHRPLAQIKHFTRARNKSENSM</sequence>
<organism evidence="2 4">
    <name type="scientific">Phytophthora rubi</name>
    <dbReference type="NCBI Taxonomy" id="129364"/>
    <lineage>
        <taxon>Eukaryota</taxon>
        <taxon>Sar</taxon>
        <taxon>Stramenopiles</taxon>
        <taxon>Oomycota</taxon>
        <taxon>Peronosporomycetes</taxon>
        <taxon>Peronosporales</taxon>
        <taxon>Peronosporaceae</taxon>
        <taxon>Phytophthora</taxon>
    </lineage>
</organism>
<dbReference type="EMBL" id="QXFT01001384">
    <property type="protein sequence ID" value="KAE9320088.1"/>
    <property type="molecule type" value="Genomic_DNA"/>
</dbReference>
<dbReference type="Proteomes" id="UP000429607">
    <property type="component" value="Unassembled WGS sequence"/>
</dbReference>
<feature type="compositionally biased region" description="Basic and acidic residues" evidence="1">
    <location>
        <begin position="157"/>
        <end position="180"/>
    </location>
</feature>
<protein>
    <submittedName>
        <fullName evidence="2">Uncharacterized protein</fullName>
    </submittedName>
</protein>
<feature type="region of interest" description="Disordered" evidence="1">
    <location>
        <begin position="56"/>
        <end position="86"/>
    </location>
</feature>
<gene>
    <name evidence="2" type="ORF">PR001_g18120</name>
    <name evidence="3" type="ORF">PR003_g17817</name>
</gene>
<evidence type="ECO:0000256" key="1">
    <source>
        <dbReference type="SAM" id="MobiDB-lite"/>
    </source>
</evidence>
<reference evidence="2 4" key="1">
    <citation type="submission" date="2018-09" db="EMBL/GenBank/DDBJ databases">
        <title>Genomic investigation of the strawberry pathogen Phytophthora fragariae indicates pathogenicity is determined by transcriptional variation in three key races.</title>
        <authorList>
            <person name="Adams T.M."/>
            <person name="Armitage A.D."/>
            <person name="Sobczyk M.K."/>
            <person name="Bates H.J."/>
            <person name="Dunwell J.M."/>
            <person name="Nellist C.F."/>
            <person name="Harrison R.J."/>
        </authorList>
    </citation>
    <scope>NUCLEOTIDE SEQUENCE [LARGE SCALE GENOMIC DNA]</scope>
    <source>
        <strain evidence="2 4">SCRP249</strain>
        <strain evidence="3 5">SCRP333</strain>
    </source>
</reference>
<evidence type="ECO:0000313" key="2">
    <source>
        <dbReference type="EMBL" id="KAE9002920.1"/>
    </source>
</evidence>